<name>B4W2H6_9CYAN</name>
<protein>
    <submittedName>
        <fullName evidence="1">Uncharacterized protein</fullName>
    </submittedName>
</protein>
<dbReference type="eggNOG" id="ENOG502ZHKE">
    <property type="taxonomic scope" value="Bacteria"/>
</dbReference>
<organism evidence="1 2">
    <name type="scientific">Coleofasciculus chthonoplastes PCC 7420</name>
    <dbReference type="NCBI Taxonomy" id="118168"/>
    <lineage>
        <taxon>Bacteria</taxon>
        <taxon>Bacillati</taxon>
        <taxon>Cyanobacteriota</taxon>
        <taxon>Cyanophyceae</taxon>
        <taxon>Coleofasciculales</taxon>
        <taxon>Coleofasciculaceae</taxon>
        <taxon>Coleofasciculus</taxon>
    </lineage>
</organism>
<dbReference type="Proteomes" id="UP000003835">
    <property type="component" value="Unassembled WGS sequence"/>
</dbReference>
<gene>
    <name evidence="1" type="ORF">MC7420_5256</name>
</gene>
<sequence>MSKTGCSPFQALFGSPFAIIRTAIALILTATAIHLTLWLIQHPVMASLTTLTKRVRSPLLNYARQHPNAWLSQGIQSLVNFSSTQFNSLQFLGSLTVEIVIVLWALTALFWLAQWQADTDAWIDAVNETSTLPIITVVAPDNTVSLGRKLDNPLVNPSGFRIIGDQDLYQRLLGKELTDTSNPETPRVWRLLIDRDGYFYIFPALPDKRDRTLSPPVVMMYESDGGDQLMILSPPTSRN</sequence>
<dbReference type="EMBL" id="DS989871">
    <property type="protein sequence ID" value="EDX71631.1"/>
    <property type="molecule type" value="Genomic_DNA"/>
</dbReference>
<evidence type="ECO:0000313" key="1">
    <source>
        <dbReference type="EMBL" id="EDX71631.1"/>
    </source>
</evidence>
<dbReference type="AlphaFoldDB" id="B4W2H6"/>
<dbReference type="STRING" id="118168.MC7420_5256"/>
<reference evidence="1 2" key="1">
    <citation type="submission" date="2008-07" db="EMBL/GenBank/DDBJ databases">
        <authorList>
            <person name="Tandeau de Marsac N."/>
            <person name="Ferriera S."/>
            <person name="Johnson J."/>
            <person name="Kravitz S."/>
            <person name="Beeson K."/>
            <person name="Sutton G."/>
            <person name="Rogers Y.-H."/>
            <person name="Friedman R."/>
            <person name="Frazier M."/>
            <person name="Venter J.C."/>
        </authorList>
    </citation>
    <scope>NUCLEOTIDE SEQUENCE [LARGE SCALE GENOMIC DNA]</scope>
    <source>
        <strain evidence="1 2">PCC 7420</strain>
    </source>
</reference>
<proteinExistence type="predicted"/>
<dbReference type="HOGENOM" id="CLU_089274_0_0_3"/>
<dbReference type="RefSeq" id="WP_006105573.1">
    <property type="nucleotide sequence ID" value="NZ_DS989871.1"/>
</dbReference>
<keyword evidence="2" id="KW-1185">Reference proteome</keyword>
<dbReference type="OrthoDB" id="573555at2"/>
<accession>B4W2H6</accession>
<evidence type="ECO:0000313" key="2">
    <source>
        <dbReference type="Proteomes" id="UP000003835"/>
    </source>
</evidence>